<organism evidence="1 2">
    <name type="scientific">Shimia isoporae</name>
    <dbReference type="NCBI Taxonomy" id="647720"/>
    <lineage>
        <taxon>Bacteria</taxon>
        <taxon>Pseudomonadati</taxon>
        <taxon>Pseudomonadota</taxon>
        <taxon>Alphaproteobacteria</taxon>
        <taxon>Rhodobacterales</taxon>
        <taxon>Roseobacteraceae</taxon>
    </lineage>
</organism>
<comment type="caution">
    <text evidence="1">The sequence shown here is derived from an EMBL/GenBank/DDBJ whole genome shotgun (WGS) entry which is preliminary data.</text>
</comment>
<protein>
    <submittedName>
        <fullName evidence="1">Uncharacterized protein</fullName>
    </submittedName>
</protein>
<gene>
    <name evidence="1" type="ORF">BXY66_2593</name>
</gene>
<sequence>MVALASGRRKDACGPSDGINCTRLAISRWHLVTKPFDHLKLLGRSVTIQTSG</sequence>
<proteinExistence type="predicted"/>
<evidence type="ECO:0000313" key="2">
    <source>
        <dbReference type="Proteomes" id="UP000295673"/>
    </source>
</evidence>
<accession>A0A4V2Q262</accession>
<dbReference type="EMBL" id="SMGR01000002">
    <property type="protein sequence ID" value="TCL01281.1"/>
    <property type="molecule type" value="Genomic_DNA"/>
</dbReference>
<keyword evidence="2" id="KW-1185">Reference proteome</keyword>
<evidence type="ECO:0000313" key="1">
    <source>
        <dbReference type="EMBL" id="TCL01281.1"/>
    </source>
</evidence>
<reference evidence="1 2" key="1">
    <citation type="submission" date="2019-03" db="EMBL/GenBank/DDBJ databases">
        <title>Genomic Encyclopedia of Archaeal and Bacterial Type Strains, Phase II (KMG-II): from individual species to whole genera.</title>
        <authorList>
            <person name="Goeker M."/>
        </authorList>
    </citation>
    <scope>NUCLEOTIDE SEQUENCE [LARGE SCALE GENOMIC DNA]</scope>
    <source>
        <strain evidence="1 2">DSM 26433</strain>
    </source>
</reference>
<name>A0A4V2Q262_9RHOB</name>
<dbReference type="Proteomes" id="UP000295673">
    <property type="component" value="Unassembled WGS sequence"/>
</dbReference>
<dbReference type="AlphaFoldDB" id="A0A4V2Q262"/>